<feature type="transmembrane region" description="Helical" evidence="1">
    <location>
        <begin position="6"/>
        <end position="21"/>
    </location>
</feature>
<dbReference type="Proteomes" id="UP000030816">
    <property type="component" value="Unassembled WGS sequence"/>
</dbReference>
<keyword evidence="3" id="KW-1185">Reference proteome</keyword>
<gene>
    <name evidence="2" type="ORF">MAM_01034</name>
</gene>
<keyword evidence="1" id="KW-0812">Transmembrane</keyword>
<reference evidence="2 3" key="1">
    <citation type="journal article" date="2014" name="Proc. Natl. Acad. Sci. U.S.A.">
        <title>Trajectory and genomic determinants of fungal-pathogen speciation and host adaptation.</title>
        <authorList>
            <person name="Hu X."/>
            <person name="Xiao G."/>
            <person name="Zheng P."/>
            <person name="Shang Y."/>
            <person name="Su Y."/>
            <person name="Zhang X."/>
            <person name="Liu X."/>
            <person name="Zhan S."/>
            <person name="St Leger R.J."/>
            <person name="Wang C."/>
        </authorList>
    </citation>
    <scope>NUCLEOTIDE SEQUENCE [LARGE SCALE GENOMIC DNA]</scope>
    <source>
        <strain evidence="2 3">ARSEF 1941</strain>
    </source>
</reference>
<keyword evidence="1" id="KW-1133">Transmembrane helix</keyword>
<dbReference type="OrthoDB" id="4021778at2759"/>
<dbReference type="RefSeq" id="XP_040683098.1">
    <property type="nucleotide sequence ID" value="XM_040819833.1"/>
</dbReference>
<dbReference type="EMBL" id="AZHE01000001">
    <property type="protein sequence ID" value="KHO02033.1"/>
    <property type="molecule type" value="Genomic_DNA"/>
</dbReference>
<name>A0A0B2X8C3_METAS</name>
<dbReference type="AlphaFoldDB" id="A0A0B2X8C3"/>
<protein>
    <submittedName>
        <fullName evidence="2">Integral membrane protein</fullName>
    </submittedName>
</protein>
<dbReference type="GeneID" id="63735489"/>
<evidence type="ECO:0000313" key="3">
    <source>
        <dbReference type="Proteomes" id="UP000030816"/>
    </source>
</evidence>
<evidence type="ECO:0000256" key="1">
    <source>
        <dbReference type="SAM" id="Phobius"/>
    </source>
</evidence>
<dbReference type="HOGENOM" id="CLU_092542_0_0_1"/>
<feature type="transmembrane region" description="Helical" evidence="1">
    <location>
        <begin position="141"/>
        <end position="163"/>
    </location>
</feature>
<keyword evidence="1" id="KW-0472">Membrane</keyword>
<accession>A0A0B2X8C3</accession>
<organism evidence="2 3">
    <name type="scientific">Metarhizium album (strain ARSEF 1941)</name>
    <dbReference type="NCBI Taxonomy" id="1081103"/>
    <lineage>
        <taxon>Eukaryota</taxon>
        <taxon>Fungi</taxon>
        <taxon>Dikarya</taxon>
        <taxon>Ascomycota</taxon>
        <taxon>Pezizomycotina</taxon>
        <taxon>Sordariomycetes</taxon>
        <taxon>Hypocreomycetidae</taxon>
        <taxon>Hypocreales</taxon>
        <taxon>Clavicipitaceae</taxon>
        <taxon>Metarhizium</taxon>
    </lineage>
</organism>
<dbReference type="InterPro" id="IPR026749">
    <property type="entry name" value="Tmem135"/>
</dbReference>
<dbReference type="PANTHER" id="PTHR12459:SF15">
    <property type="entry name" value="TRANSMEMBRANE PROTEIN 135"/>
    <property type="match status" value="1"/>
</dbReference>
<sequence>MIDPVSFVASCALIMWAWFYAPDNLPRAYNKWITSAAHVDIRLIEALRRCRTRELSYGKDTGQASLLGSMCADHDLPHEWGDPCKTIPFPCEIVHMGRGPSCEYHAWRRFWLSWKWSMYTYLPLALALQLRKPNRNSLRSALFSAARSSAFLGTYIALFYYGVCLTRTRIGPRLLGKDVACWQNIDGGYCVGVGCFLCGWSVLIETANRRKDMALFVAPRALAILLPRQYEIKVQWRETLAFALSTAVVFTCARENPRRVRGMLGGILGLTMKE</sequence>
<comment type="caution">
    <text evidence="2">The sequence shown here is derived from an EMBL/GenBank/DDBJ whole genome shotgun (WGS) entry which is preliminary data.</text>
</comment>
<dbReference type="PANTHER" id="PTHR12459">
    <property type="entry name" value="TRANSMEMBRANE PROTEIN 135-RELATED"/>
    <property type="match status" value="1"/>
</dbReference>
<evidence type="ECO:0000313" key="2">
    <source>
        <dbReference type="EMBL" id="KHO02033.1"/>
    </source>
</evidence>
<proteinExistence type="predicted"/>